<name>A0A923HEC3_9FLAO</name>
<comment type="caution">
    <text evidence="2">The sequence shown here is derived from an EMBL/GenBank/DDBJ whole genome shotgun (WGS) entry which is preliminary data.</text>
</comment>
<dbReference type="Proteomes" id="UP000656244">
    <property type="component" value="Unassembled WGS sequence"/>
</dbReference>
<keyword evidence="1" id="KW-0812">Transmembrane</keyword>
<organism evidence="2 3">
    <name type="scientific">Hyunsoonleella aquatilis</name>
    <dbReference type="NCBI Taxonomy" id="2762758"/>
    <lineage>
        <taxon>Bacteria</taxon>
        <taxon>Pseudomonadati</taxon>
        <taxon>Bacteroidota</taxon>
        <taxon>Flavobacteriia</taxon>
        <taxon>Flavobacteriales</taxon>
        <taxon>Flavobacteriaceae</taxon>
    </lineage>
</organism>
<dbReference type="RefSeq" id="WP_186564005.1">
    <property type="nucleotide sequence ID" value="NZ_JACNMF010000010.1"/>
</dbReference>
<dbReference type="AlphaFoldDB" id="A0A923HEC3"/>
<feature type="transmembrane region" description="Helical" evidence="1">
    <location>
        <begin position="79"/>
        <end position="98"/>
    </location>
</feature>
<proteinExistence type="predicted"/>
<dbReference type="EMBL" id="JACNMF010000010">
    <property type="protein sequence ID" value="MBC3760034.1"/>
    <property type="molecule type" value="Genomic_DNA"/>
</dbReference>
<evidence type="ECO:0000256" key="1">
    <source>
        <dbReference type="SAM" id="Phobius"/>
    </source>
</evidence>
<gene>
    <name evidence="2" type="ORF">H7U19_16625</name>
</gene>
<keyword evidence="1" id="KW-1133">Transmembrane helix</keyword>
<feature type="transmembrane region" description="Helical" evidence="1">
    <location>
        <begin position="48"/>
        <end position="67"/>
    </location>
</feature>
<keyword evidence="1" id="KW-0472">Membrane</keyword>
<evidence type="ECO:0000313" key="3">
    <source>
        <dbReference type="Proteomes" id="UP000656244"/>
    </source>
</evidence>
<keyword evidence="3" id="KW-1185">Reference proteome</keyword>
<reference evidence="2" key="1">
    <citation type="submission" date="2020-08" db="EMBL/GenBank/DDBJ databases">
        <title>Hyunsoonleella sp. strain SJ7 genome sequencing and assembly.</title>
        <authorList>
            <person name="Kim I."/>
        </authorList>
    </citation>
    <scope>NUCLEOTIDE SEQUENCE</scope>
    <source>
        <strain evidence="2">SJ7</strain>
    </source>
</reference>
<accession>A0A923HEC3</accession>
<protein>
    <submittedName>
        <fullName evidence="2">Uncharacterized protein</fullName>
    </submittedName>
</protein>
<sequence length="111" mass="12460">MEDKDHLKEILGSIDQINEPIDLEEAILKTIGKQESSKAQIASYRANGFKAIIVSTILIVVLGILFSLPSRVRTVEHSIITYTSITITIFIIFIQLEMGKSKIFNNLKNNL</sequence>
<evidence type="ECO:0000313" key="2">
    <source>
        <dbReference type="EMBL" id="MBC3760034.1"/>
    </source>
</evidence>